<protein>
    <submittedName>
        <fullName evidence="2">Mobile element protein</fullName>
    </submittedName>
</protein>
<dbReference type="Proteomes" id="UP000016566">
    <property type="component" value="Unassembled WGS sequence"/>
</dbReference>
<feature type="coiled-coil region" evidence="1">
    <location>
        <begin position="55"/>
        <end position="82"/>
    </location>
</feature>
<dbReference type="GO" id="GO:0006313">
    <property type="term" value="P:DNA transposition"/>
    <property type="evidence" value="ECO:0007669"/>
    <property type="project" value="InterPro"/>
</dbReference>
<dbReference type="Gene3D" id="1.10.10.60">
    <property type="entry name" value="Homeodomain-like"/>
    <property type="match status" value="1"/>
</dbReference>
<proteinExistence type="predicted"/>
<sequence length="94" mass="11063">MRRSELMKKSKFNDQQIAFALQQAEQGTAVEEVCRKMGVSQATFYRWKKVYGGLMPSEVRRLKQLEEENARLRRLVADLSLDKEMLTEVIRKKI</sequence>
<comment type="caution">
    <text evidence="2">The sequence shown here is derived from an EMBL/GenBank/DDBJ whole genome shotgun (WGS) entry which is preliminary data.</text>
</comment>
<dbReference type="GO" id="GO:0003677">
    <property type="term" value="F:DNA binding"/>
    <property type="evidence" value="ECO:0007669"/>
    <property type="project" value="InterPro"/>
</dbReference>
<reference evidence="2" key="1">
    <citation type="journal article" date="2013" name="Genome Announc.">
        <title>Draft Genome Sequence of Loktanella cinnabarina LL-001T, Isolated from Deep-Sea Floor Sediment.</title>
        <authorList>
            <person name="Nishi S."/>
            <person name="Tsubouchi T."/>
            <person name="Takaki Y."/>
            <person name="Koyanagi R."/>
            <person name="Satoh N."/>
            <person name="Maruyama T."/>
            <person name="Hatada Y."/>
        </authorList>
    </citation>
    <scope>NUCLEOTIDE SEQUENCE [LARGE SCALE GENOMIC DNA]</scope>
    <source>
        <strain evidence="2">LL-001</strain>
    </source>
</reference>
<dbReference type="InterPro" id="IPR052546">
    <property type="entry name" value="Transposase_8_domain"/>
</dbReference>
<evidence type="ECO:0000256" key="1">
    <source>
        <dbReference type="SAM" id="Coils"/>
    </source>
</evidence>
<dbReference type="STRING" id="1337093.MBELCI_1849"/>
<dbReference type="EMBL" id="BATB01000021">
    <property type="protein sequence ID" value="GAD55797.1"/>
    <property type="molecule type" value="Genomic_DNA"/>
</dbReference>
<dbReference type="InterPro" id="IPR009057">
    <property type="entry name" value="Homeodomain-like_sf"/>
</dbReference>
<keyword evidence="3" id="KW-1185">Reference proteome</keyword>
<dbReference type="PANTHER" id="PTHR33609">
    <property type="entry name" value="LOW CALCIUM RESPONSE LOCUS PROTEIN S"/>
    <property type="match status" value="1"/>
</dbReference>
<name>U2Z410_9RHOB</name>
<dbReference type="eggNOG" id="COG2963">
    <property type="taxonomic scope" value="Bacteria"/>
</dbReference>
<dbReference type="GO" id="GO:0004803">
    <property type="term" value="F:transposase activity"/>
    <property type="evidence" value="ECO:0007669"/>
    <property type="project" value="InterPro"/>
</dbReference>
<dbReference type="InterPro" id="IPR002514">
    <property type="entry name" value="Transposase_8"/>
</dbReference>
<evidence type="ECO:0000313" key="2">
    <source>
        <dbReference type="EMBL" id="GAD55797.1"/>
    </source>
</evidence>
<accession>U2Z410</accession>
<gene>
    <name evidence="2" type="ORF">MBELCI_1849</name>
</gene>
<evidence type="ECO:0000313" key="3">
    <source>
        <dbReference type="Proteomes" id="UP000016566"/>
    </source>
</evidence>
<dbReference type="Pfam" id="PF01527">
    <property type="entry name" value="HTH_Tnp_1"/>
    <property type="match status" value="1"/>
</dbReference>
<dbReference type="PANTHER" id="PTHR33609:SF1">
    <property type="entry name" value="TRANSPOSASE"/>
    <property type="match status" value="1"/>
</dbReference>
<keyword evidence="1" id="KW-0175">Coiled coil</keyword>
<dbReference type="AlphaFoldDB" id="U2Z410"/>
<dbReference type="SUPFAM" id="SSF46689">
    <property type="entry name" value="Homeodomain-like"/>
    <property type="match status" value="1"/>
</dbReference>
<organism evidence="2 3">
    <name type="scientific">Limimaricola cinnabarinus LL-001</name>
    <dbReference type="NCBI Taxonomy" id="1337093"/>
    <lineage>
        <taxon>Bacteria</taxon>
        <taxon>Pseudomonadati</taxon>
        <taxon>Pseudomonadota</taxon>
        <taxon>Alphaproteobacteria</taxon>
        <taxon>Rhodobacterales</taxon>
        <taxon>Paracoccaceae</taxon>
        <taxon>Limimaricola</taxon>
    </lineage>
</organism>